<keyword evidence="5" id="KW-0238">DNA-binding</keyword>
<evidence type="ECO:0000256" key="10">
    <source>
        <dbReference type="SAM" id="MobiDB-lite"/>
    </source>
</evidence>
<dbReference type="GO" id="GO:0006298">
    <property type="term" value="P:mismatch repair"/>
    <property type="evidence" value="ECO:0007669"/>
    <property type="project" value="InterPro"/>
</dbReference>
<dbReference type="SMART" id="SM00534">
    <property type="entry name" value="MUTSac"/>
    <property type="match status" value="1"/>
</dbReference>
<keyword evidence="4" id="KW-0067">ATP-binding</keyword>
<reference evidence="12" key="1">
    <citation type="submission" date="2025-08" db="UniProtKB">
        <authorList>
            <consortium name="Ensembl"/>
        </authorList>
    </citation>
    <scope>IDENTIFICATION</scope>
</reference>
<evidence type="ECO:0000256" key="4">
    <source>
        <dbReference type="ARBA" id="ARBA00022840"/>
    </source>
</evidence>
<keyword evidence="7" id="KW-0469">Meiosis</keyword>
<comment type="function">
    <text evidence="8">Involved in DNA mismatch repair and meiotic recombination processes. Facilitates crossovers between homologs during meiosis.</text>
</comment>
<dbReference type="GeneTree" id="ENSGT00550000074977"/>
<evidence type="ECO:0000256" key="1">
    <source>
        <dbReference type="ARBA" id="ARBA00006271"/>
    </source>
</evidence>
<keyword evidence="2" id="KW-0547">Nucleotide-binding</keyword>
<proteinExistence type="inferred from homology"/>
<dbReference type="OrthoDB" id="29596at2759"/>
<dbReference type="PANTHER" id="PTHR11361:SF20">
    <property type="entry name" value="MUTS PROTEIN HOMOLOG 5"/>
    <property type="match status" value="1"/>
</dbReference>
<dbReference type="InterPro" id="IPR007696">
    <property type="entry name" value="DNA_mismatch_repair_MutS_core"/>
</dbReference>
<evidence type="ECO:0000256" key="5">
    <source>
        <dbReference type="ARBA" id="ARBA00023125"/>
    </source>
</evidence>
<dbReference type="InterPro" id="IPR027417">
    <property type="entry name" value="P-loop_NTPase"/>
</dbReference>
<dbReference type="FunFam" id="3.40.50.300:FF:000820">
    <property type="entry name" value="MutS homolog 5 (E. coli)"/>
    <property type="match status" value="1"/>
</dbReference>
<dbReference type="FunFam" id="1.10.1420.10:FF:000008">
    <property type="entry name" value="MutS homolog 5 (E. coli)"/>
    <property type="match status" value="1"/>
</dbReference>
<gene>
    <name evidence="12" type="primary">MSH5</name>
</gene>
<dbReference type="InterPro" id="IPR000432">
    <property type="entry name" value="DNA_mismatch_repair_MutS_C"/>
</dbReference>
<evidence type="ECO:0000256" key="6">
    <source>
        <dbReference type="ARBA" id="ARBA00023204"/>
    </source>
</evidence>
<accession>A0A8C5QVZ3</accession>
<dbReference type="Gene3D" id="3.40.50.300">
    <property type="entry name" value="P-loop containing nucleotide triphosphate hydrolases"/>
    <property type="match status" value="1"/>
</dbReference>
<keyword evidence="3" id="KW-0227">DNA damage</keyword>
<evidence type="ECO:0000313" key="12">
    <source>
        <dbReference type="Ensembl" id="ENSLLEP00000043184.1"/>
    </source>
</evidence>
<dbReference type="GO" id="GO:0051026">
    <property type="term" value="P:chiasma assembly"/>
    <property type="evidence" value="ECO:0007669"/>
    <property type="project" value="TreeGrafter"/>
</dbReference>
<comment type="similarity">
    <text evidence="1">Belongs to the DNA mismatch repair MutS family.</text>
</comment>
<evidence type="ECO:0000313" key="13">
    <source>
        <dbReference type="Proteomes" id="UP000694569"/>
    </source>
</evidence>
<dbReference type="GO" id="GO:0030983">
    <property type="term" value="F:mismatched DNA binding"/>
    <property type="evidence" value="ECO:0007669"/>
    <property type="project" value="InterPro"/>
</dbReference>
<feature type="compositionally biased region" description="Acidic residues" evidence="10">
    <location>
        <begin position="24"/>
        <end position="33"/>
    </location>
</feature>
<reference evidence="12" key="2">
    <citation type="submission" date="2025-09" db="UniProtKB">
        <authorList>
            <consortium name="Ensembl"/>
        </authorList>
    </citation>
    <scope>IDENTIFICATION</scope>
</reference>
<protein>
    <recommendedName>
        <fullName evidence="9">MutS protein homolog 5</fullName>
    </recommendedName>
</protein>
<feature type="domain" description="DNA mismatch repair proteins mutS family" evidence="11">
    <location>
        <begin position="653"/>
        <end position="669"/>
    </location>
</feature>
<keyword evidence="6" id="KW-0234">DNA repair</keyword>
<dbReference type="SUPFAM" id="SSF48334">
    <property type="entry name" value="DNA repair protein MutS, domain III"/>
    <property type="match status" value="1"/>
</dbReference>
<evidence type="ECO:0000256" key="3">
    <source>
        <dbReference type="ARBA" id="ARBA00022763"/>
    </source>
</evidence>
<evidence type="ECO:0000256" key="7">
    <source>
        <dbReference type="ARBA" id="ARBA00023254"/>
    </source>
</evidence>
<dbReference type="SMART" id="SM00533">
    <property type="entry name" value="MUTSd"/>
    <property type="match status" value="1"/>
</dbReference>
<sequence length="820" mass="92989">MDFLNTFSDWPPVNPMAEGRSPNDAEDEEEEPDEREIYMSILWHAGTLAAAYYDSGDCTAHFMPDTPETEQLLLLGRVICDLKPKCIVTSAKQDQNLSDFFQHLNSDGQTDGRLAPEIALFPHLDFGLEVCKQRILSGRFPFLPSTYTETEKILHLSSVIPFDCPFMIRALGGLMKFLDRRRIGVELEDRSEGVPILSLKKYVLTDIVDMDQDTYSVLQIFKNEVHPSVYKMSSSVKEGLSLYGLLNRCRSKWGENKMRLWMMRPTRDQCVLVSRLDVIEFFVTPRNLEIADNLQTCLKSIKNIPLILKRMTLSNTKVSDWQALYKTVYNAVCIGDTCRTLPQTVTLFSCISSAFNNDLRYIASVISKVVDFEESLTEKRFCIKPFVDPAVDEKKRHLQGLSDFLTEVARKELETLDSKIPFCCVIYIPLIGFLLSIPRLPFMQERNDFEIEGLEFMFLSDNRLHYRSARTRELDLLLGDLHCDIRDHETMIMHQLQSLILEKSAVLRDVIEYVGQLDALIALAVAARENGYVRPCYVPTNSIYIKEGRHPLMVFCSGTFVPNSTQSHGKEKRIKILTGPNSCGKSVYLKQVGLIVFMAMIGSYVPATVAEIGPIDAIFTRIQTRESVSLGLSTFMIDLNQVARAVNNASENSLVLIDEFGKGTNTVDGLSLLAAVLKHWIHQESHCPHVFLSTNFHSLIQLNILPDSPMLHYQTLEWCLDGEDLIFFYQLKDGVSEASQAARVAAMAGLPAEIIRRGVEVSELFRRGQAIQCLNQEEKNEKMEKCQKMVSDFLNLDLEDPELDLQKYMTNVVITSPGIL</sequence>
<dbReference type="CDD" id="cd03281">
    <property type="entry name" value="ABC_MSH5_euk"/>
    <property type="match status" value="1"/>
</dbReference>
<dbReference type="Pfam" id="PF05192">
    <property type="entry name" value="MutS_III"/>
    <property type="match status" value="1"/>
</dbReference>
<dbReference type="PANTHER" id="PTHR11361">
    <property type="entry name" value="DNA MISMATCH REPAIR PROTEIN MUTS FAMILY MEMBER"/>
    <property type="match status" value="1"/>
</dbReference>
<dbReference type="Gene3D" id="1.10.1420.10">
    <property type="match status" value="1"/>
</dbReference>
<name>A0A8C5QVZ3_9ANUR</name>
<dbReference type="GO" id="GO:0140664">
    <property type="term" value="F:ATP-dependent DNA damage sensor activity"/>
    <property type="evidence" value="ECO:0007669"/>
    <property type="project" value="InterPro"/>
</dbReference>
<dbReference type="SUPFAM" id="SSF52540">
    <property type="entry name" value="P-loop containing nucleoside triphosphate hydrolases"/>
    <property type="match status" value="1"/>
</dbReference>
<dbReference type="GO" id="GO:0005524">
    <property type="term" value="F:ATP binding"/>
    <property type="evidence" value="ECO:0007669"/>
    <property type="project" value="UniProtKB-KW"/>
</dbReference>
<dbReference type="GO" id="GO:0005634">
    <property type="term" value="C:nucleus"/>
    <property type="evidence" value="ECO:0007669"/>
    <property type="project" value="TreeGrafter"/>
</dbReference>
<evidence type="ECO:0000256" key="8">
    <source>
        <dbReference type="ARBA" id="ARBA00057350"/>
    </source>
</evidence>
<organism evidence="12 13">
    <name type="scientific">Leptobrachium leishanense</name>
    <name type="common">Leishan spiny toad</name>
    <dbReference type="NCBI Taxonomy" id="445787"/>
    <lineage>
        <taxon>Eukaryota</taxon>
        <taxon>Metazoa</taxon>
        <taxon>Chordata</taxon>
        <taxon>Craniata</taxon>
        <taxon>Vertebrata</taxon>
        <taxon>Euteleostomi</taxon>
        <taxon>Amphibia</taxon>
        <taxon>Batrachia</taxon>
        <taxon>Anura</taxon>
        <taxon>Pelobatoidea</taxon>
        <taxon>Megophryidae</taxon>
        <taxon>Leptobrachium</taxon>
    </lineage>
</organism>
<feature type="region of interest" description="Disordered" evidence="10">
    <location>
        <begin position="1"/>
        <end position="33"/>
    </location>
</feature>
<dbReference type="PROSITE" id="PS00486">
    <property type="entry name" value="DNA_MISMATCH_REPAIR_2"/>
    <property type="match status" value="1"/>
</dbReference>
<evidence type="ECO:0000256" key="9">
    <source>
        <dbReference type="ARBA" id="ARBA00071136"/>
    </source>
</evidence>
<dbReference type="Pfam" id="PF00488">
    <property type="entry name" value="MutS_V"/>
    <property type="match status" value="1"/>
</dbReference>
<dbReference type="InterPro" id="IPR045076">
    <property type="entry name" value="MutS"/>
</dbReference>
<evidence type="ECO:0000259" key="11">
    <source>
        <dbReference type="PROSITE" id="PS00486"/>
    </source>
</evidence>
<dbReference type="Ensembl" id="ENSLLET00000044899.1">
    <property type="protein sequence ID" value="ENSLLEP00000043184.1"/>
    <property type="gene ID" value="ENSLLEG00000027467.1"/>
</dbReference>
<dbReference type="InterPro" id="IPR036187">
    <property type="entry name" value="DNA_mismatch_repair_MutS_sf"/>
</dbReference>
<keyword evidence="13" id="KW-1185">Reference proteome</keyword>
<dbReference type="Proteomes" id="UP000694569">
    <property type="component" value="Unplaced"/>
</dbReference>
<evidence type="ECO:0000256" key="2">
    <source>
        <dbReference type="ARBA" id="ARBA00022741"/>
    </source>
</evidence>
<dbReference type="AlphaFoldDB" id="A0A8C5QVZ3"/>